<comment type="caution">
    <text evidence="1">The sequence shown here is derived from an EMBL/GenBank/DDBJ whole genome shotgun (WGS) entry which is preliminary data.</text>
</comment>
<organism evidence="1 2">
    <name type="scientific">Polluticaenibacter yanchengensis</name>
    <dbReference type="NCBI Taxonomy" id="3014562"/>
    <lineage>
        <taxon>Bacteria</taxon>
        <taxon>Pseudomonadati</taxon>
        <taxon>Bacteroidota</taxon>
        <taxon>Chitinophagia</taxon>
        <taxon>Chitinophagales</taxon>
        <taxon>Chitinophagaceae</taxon>
        <taxon>Polluticaenibacter</taxon>
    </lineage>
</organism>
<protein>
    <submittedName>
        <fullName evidence="1">Uncharacterized protein</fullName>
    </submittedName>
</protein>
<name>A0ABT4UHR7_9BACT</name>
<sequence length="132" mass="14792">MKTKPIINSYQDLLDYEKSIALKVDLELSSFKNEFQLLKEDLNPTTLAFKSVSKLMSNDKSAGIVNNFVGDSVNFLLKKVLLRNSGLLTRIAVPLLAKAPITNMLTNLLKNNAPGWINNLTNKITQKTKQEK</sequence>
<accession>A0ABT4UHR7</accession>
<reference evidence="1 2" key="1">
    <citation type="submission" date="2022-12" db="EMBL/GenBank/DDBJ databases">
        <title>Chitinophagaceae gen. sp. nov., a new member of the family Chitinophagaceae, isolated from soil in a chemical factory.</title>
        <authorList>
            <person name="Ke Z."/>
        </authorList>
    </citation>
    <scope>NUCLEOTIDE SEQUENCE [LARGE SCALE GENOMIC DNA]</scope>
    <source>
        <strain evidence="1 2">LY-5</strain>
    </source>
</reference>
<evidence type="ECO:0000313" key="1">
    <source>
        <dbReference type="EMBL" id="MDA3614396.1"/>
    </source>
</evidence>
<gene>
    <name evidence="1" type="ORF">O3P16_06220</name>
</gene>
<dbReference type="EMBL" id="JAQGEF010000005">
    <property type="protein sequence ID" value="MDA3614396.1"/>
    <property type="molecule type" value="Genomic_DNA"/>
</dbReference>
<dbReference type="RefSeq" id="WP_407030724.1">
    <property type="nucleotide sequence ID" value="NZ_JAQGEF010000005.1"/>
</dbReference>
<evidence type="ECO:0000313" key="2">
    <source>
        <dbReference type="Proteomes" id="UP001210231"/>
    </source>
</evidence>
<keyword evidence="2" id="KW-1185">Reference proteome</keyword>
<proteinExistence type="predicted"/>
<dbReference type="Proteomes" id="UP001210231">
    <property type="component" value="Unassembled WGS sequence"/>
</dbReference>